<evidence type="ECO:0000313" key="4">
    <source>
        <dbReference type="Proteomes" id="UP000012160"/>
    </source>
</evidence>
<accession>M6V0D5</accession>
<evidence type="ECO:0000313" key="3">
    <source>
        <dbReference type="EMBL" id="EMO46724.1"/>
    </source>
</evidence>
<feature type="region of interest" description="Disordered" evidence="1">
    <location>
        <begin position="287"/>
        <end position="337"/>
    </location>
</feature>
<proteinExistence type="predicted"/>
<protein>
    <submittedName>
        <fullName evidence="3">Uncharacterized protein</fullName>
    </submittedName>
</protein>
<feature type="compositionally biased region" description="Polar residues" evidence="1">
    <location>
        <begin position="301"/>
        <end position="311"/>
    </location>
</feature>
<keyword evidence="2" id="KW-1133">Transmembrane helix</keyword>
<name>M6V0D5_9LEPT</name>
<evidence type="ECO:0000256" key="2">
    <source>
        <dbReference type="SAM" id="Phobius"/>
    </source>
</evidence>
<comment type="caution">
    <text evidence="3">The sequence shown here is derived from an EMBL/GenBank/DDBJ whole genome shotgun (WGS) entry which is preliminary data.</text>
</comment>
<organism evidence="3 4">
    <name type="scientific">Leptospira santarosai str. ZUN179</name>
    <dbReference type="NCBI Taxonomy" id="1049985"/>
    <lineage>
        <taxon>Bacteria</taxon>
        <taxon>Pseudomonadati</taxon>
        <taxon>Spirochaetota</taxon>
        <taxon>Spirochaetia</taxon>
        <taxon>Leptospirales</taxon>
        <taxon>Leptospiraceae</taxon>
        <taxon>Leptospira</taxon>
    </lineage>
</organism>
<dbReference type="AlphaFoldDB" id="M6V0D5"/>
<reference evidence="3 4" key="1">
    <citation type="submission" date="2013-01" db="EMBL/GenBank/DDBJ databases">
        <authorList>
            <person name="Harkins D.M."/>
            <person name="Durkin A.S."/>
            <person name="Brinkac L.M."/>
            <person name="Haft D.H."/>
            <person name="Selengut J.D."/>
            <person name="Sanka R."/>
            <person name="DePew J."/>
            <person name="Purushe J."/>
            <person name="Matthias M.A."/>
            <person name="Vinetz J.M."/>
            <person name="Sutton G.G."/>
            <person name="Nierman W.C."/>
            <person name="Fouts D.E."/>
        </authorList>
    </citation>
    <scope>NUCLEOTIDE SEQUENCE [LARGE SCALE GENOMIC DNA]</scope>
    <source>
        <strain evidence="3 4">ZUN179</strain>
    </source>
</reference>
<dbReference type="EMBL" id="AHOQ02000016">
    <property type="protein sequence ID" value="EMO46724.1"/>
    <property type="molecule type" value="Genomic_DNA"/>
</dbReference>
<feature type="transmembrane region" description="Helical" evidence="2">
    <location>
        <begin position="341"/>
        <end position="358"/>
    </location>
</feature>
<dbReference type="RefSeq" id="WP_004485651.1">
    <property type="nucleotide sequence ID" value="NZ_AHOQ02000016.1"/>
</dbReference>
<gene>
    <name evidence="3" type="ORF">LEP1GSC187_2194</name>
</gene>
<feature type="compositionally biased region" description="Polar residues" evidence="1">
    <location>
        <begin position="319"/>
        <end position="331"/>
    </location>
</feature>
<feature type="region of interest" description="Disordered" evidence="1">
    <location>
        <begin position="178"/>
        <end position="230"/>
    </location>
</feature>
<feature type="compositionally biased region" description="Low complexity" evidence="1">
    <location>
        <begin position="178"/>
        <end position="189"/>
    </location>
</feature>
<keyword evidence="2" id="KW-0812">Transmembrane</keyword>
<feature type="compositionally biased region" description="Acidic residues" evidence="1">
    <location>
        <begin position="190"/>
        <end position="230"/>
    </location>
</feature>
<keyword evidence="2" id="KW-0472">Membrane</keyword>
<evidence type="ECO:0000256" key="1">
    <source>
        <dbReference type="SAM" id="MobiDB-lite"/>
    </source>
</evidence>
<dbReference type="Proteomes" id="UP000012160">
    <property type="component" value="Unassembled WGS sequence"/>
</dbReference>
<sequence>MSNRFTLEGDRTIPEDFQVVRVLGKFLPKEELNGEVSGDFFVERIDGFSPRMSQLAGPEEASQSHFFGSFVHDDAIPLSLSGDELGMWGALLKAFKFKAPAFRMPAFRGFKVNTKGLSRGLGNATKSLGKVGKQLGKGAQNAVKSYGKAWKDVGKGLGKGLKDVGKVVGQVAEGGMGLLQSMGQGQGQEAGEEEPQEEQFEDGSQETSEEFEQTSEEQNSEEPVDESENLEELNGELGFLPQAMMAAGTAGQIFSSFNNMQQQNAQAKHARSMDKINAFASILKKPAPAKKKAVSPKSNSTFSNPKLSQSPEGAFKLSYASSRDASGSDNSTDPKSDKNNMIYIGGAIVVVLVLVMMMNKKGR</sequence>